<proteinExistence type="inferred from homology"/>
<dbReference type="PANTHER" id="PTHR34138">
    <property type="entry name" value="CELL SHAPE-DETERMINING PROTEIN MREC"/>
    <property type="match status" value="1"/>
</dbReference>
<reference evidence="6 7" key="1">
    <citation type="submission" date="2010-01" db="EMBL/GenBank/DDBJ databases">
        <title>The complete genome of Thermobispora bispora DSM 43833.</title>
        <authorList>
            <consortium name="US DOE Joint Genome Institute (JGI-PGF)"/>
            <person name="Lucas S."/>
            <person name="Copeland A."/>
            <person name="Lapidus A."/>
            <person name="Glavina del Rio T."/>
            <person name="Dalin E."/>
            <person name="Tice H."/>
            <person name="Bruce D."/>
            <person name="Goodwin L."/>
            <person name="Pitluck S."/>
            <person name="Kyrpides N."/>
            <person name="Mavromatis K."/>
            <person name="Ivanova N."/>
            <person name="Mikhailova N."/>
            <person name="Chertkov O."/>
            <person name="Brettin T."/>
            <person name="Detter J.C."/>
            <person name="Han C."/>
            <person name="Larimer F."/>
            <person name="Land M."/>
            <person name="Hauser L."/>
            <person name="Markowitz V."/>
            <person name="Cheng J.-F."/>
            <person name="Hugenholtz P."/>
            <person name="Woyke T."/>
            <person name="Wu D."/>
            <person name="Jando M."/>
            <person name="Schneider S."/>
            <person name="Klenk H.-P."/>
            <person name="Eisen J.A."/>
        </authorList>
    </citation>
    <scope>NUCLEOTIDE SEQUENCE [LARGE SCALE GENOMIC DNA]</scope>
    <source>
        <strain evidence="7">ATCC 19993 / DSM 43833 / CBS 139.67 / JCM 10125 / KCTC 9307 / NBRC 14880 / R51</strain>
    </source>
</reference>
<dbReference type="GO" id="GO:0008360">
    <property type="term" value="P:regulation of cell shape"/>
    <property type="evidence" value="ECO:0007669"/>
    <property type="project" value="UniProtKB-KW"/>
</dbReference>
<comment type="similarity">
    <text evidence="1">Belongs to the MreC family.</text>
</comment>
<dbReference type="Gene3D" id="2.40.10.340">
    <property type="entry name" value="Rod shape-determining protein MreC, domain 1"/>
    <property type="match status" value="1"/>
</dbReference>
<evidence type="ECO:0000256" key="3">
    <source>
        <dbReference type="ARBA" id="ARBA00022960"/>
    </source>
</evidence>
<dbReference type="Proteomes" id="UP000006640">
    <property type="component" value="Chromosome"/>
</dbReference>
<dbReference type="GO" id="GO:0005886">
    <property type="term" value="C:plasma membrane"/>
    <property type="evidence" value="ECO:0007669"/>
    <property type="project" value="TreeGrafter"/>
</dbReference>
<dbReference type="InterPro" id="IPR007221">
    <property type="entry name" value="MreC"/>
</dbReference>
<protein>
    <recommendedName>
        <fullName evidence="2">Cell shape-determining protein MreC</fullName>
    </recommendedName>
    <alternativeName>
        <fullName evidence="4">Cell shape protein MreC</fullName>
    </alternativeName>
</protein>
<organism evidence="6 7">
    <name type="scientific">Thermobispora bispora (strain ATCC 19993 / DSM 43833 / CBS 139.67 / JCM 10125 / KCTC 9307 / NBRC 14880 / R51)</name>
    <dbReference type="NCBI Taxonomy" id="469371"/>
    <lineage>
        <taxon>Bacteria</taxon>
        <taxon>Bacillati</taxon>
        <taxon>Actinomycetota</taxon>
        <taxon>Actinomycetes</taxon>
        <taxon>Streptosporangiales</taxon>
        <taxon>Streptosporangiaceae</taxon>
        <taxon>Thermobispora</taxon>
    </lineage>
</organism>
<dbReference type="HOGENOM" id="CLU_042663_3_0_11"/>
<evidence type="ECO:0000313" key="7">
    <source>
        <dbReference type="Proteomes" id="UP000006640"/>
    </source>
</evidence>
<accession>D6YB39</accession>
<dbReference type="Pfam" id="PF04085">
    <property type="entry name" value="MreC"/>
    <property type="match status" value="1"/>
</dbReference>
<dbReference type="Gene3D" id="2.40.10.350">
    <property type="entry name" value="Rod shape-determining protein MreC, domain 2"/>
    <property type="match status" value="1"/>
</dbReference>
<dbReference type="InterPro" id="IPR042175">
    <property type="entry name" value="Cell/Rod_MreC_2"/>
</dbReference>
<dbReference type="InterPro" id="IPR042177">
    <property type="entry name" value="Cell/Rod_1"/>
</dbReference>
<evidence type="ECO:0000256" key="1">
    <source>
        <dbReference type="ARBA" id="ARBA00009369"/>
    </source>
</evidence>
<dbReference type="EMBL" id="CP001874">
    <property type="protein sequence ID" value="ADG88399.1"/>
    <property type="molecule type" value="Genomic_DNA"/>
</dbReference>
<keyword evidence="7" id="KW-1185">Reference proteome</keyword>
<dbReference type="eggNOG" id="COG1792">
    <property type="taxonomic scope" value="Bacteria"/>
</dbReference>
<dbReference type="InterPro" id="IPR055342">
    <property type="entry name" value="MreC_beta-barrel_core"/>
</dbReference>
<dbReference type="PANTHER" id="PTHR34138:SF1">
    <property type="entry name" value="CELL SHAPE-DETERMINING PROTEIN MREC"/>
    <property type="match status" value="1"/>
</dbReference>
<evidence type="ECO:0000256" key="2">
    <source>
        <dbReference type="ARBA" id="ARBA00013855"/>
    </source>
</evidence>
<gene>
    <name evidence="6" type="ordered locus">Tbis_1686</name>
</gene>
<dbReference type="STRING" id="469371.Tbis_1686"/>
<dbReference type="RefSeq" id="WP_013131932.1">
    <property type="nucleotide sequence ID" value="NC_014165.1"/>
</dbReference>
<name>D6YB39_THEBD</name>
<evidence type="ECO:0000256" key="4">
    <source>
        <dbReference type="ARBA" id="ARBA00032089"/>
    </source>
</evidence>
<feature type="domain" description="Rod shape-determining protein MreC beta-barrel core" evidence="5">
    <location>
        <begin position="120"/>
        <end position="261"/>
    </location>
</feature>
<evidence type="ECO:0000313" key="6">
    <source>
        <dbReference type="EMBL" id="ADG88399.1"/>
    </source>
</evidence>
<evidence type="ECO:0000259" key="5">
    <source>
        <dbReference type="Pfam" id="PF04085"/>
    </source>
</evidence>
<dbReference type="OrthoDB" id="5196068at2"/>
<dbReference type="AlphaFoldDB" id="D6YB39"/>
<sequence>MRRAPRARRPVLALLAAASAGLIVIGVPGGLALRHAAGAEPAGRAGGTSAALGGTAALGGSDAGDVRAYELENARLAARLWAARAEHDRAARLAELREAAPYPGLVPAHVIAVGEGPGRADTVTIDAGTRRGVRPNMAVVSGDGLVGRVIAAGADSATVLLATDVTSGIGARLAGSRHVGIVTGEGMRSGGLLRLRVLDARAPLRVGQRVETLGSRGMRPYPAGVPIGEVIEVEPATDQLTRSALVRPAVRFSALDVVGVVTGSGRSGDARAG</sequence>
<keyword evidence="3" id="KW-0133">Cell shape</keyword>
<dbReference type="KEGG" id="tbi:Tbis_1686"/>